<gene>
    <name evidence="2" type="ORF">OESDEN_23146</name>
</gene>
<proteinExistence type="predicted"/>
<keyword evidence="3" id="KW-1185">Reference proteome</keyword>
<evidence type="ECO:0000313" key="3">
    <source>
        <dbReference type="Proteomes" id="UP000053660"/>
    </source>
</evidence>
<name>A0A0B1RX36_OESDE</name>
<evidence type="ECO:0000313" key="2">
    <source>
        <dbReference type="EMBL" id="KHJ77234.1"/>
    </source>
</evidence>
<organism evidence="2 3">
    <name type="scientific">Oesophagostomum dentatum</name>
    <name type="common">Nodular worm</name>
    <dbReference type="NCBI Taxonomy" id="61180"/>
    <lineage>
        <taxon>Eukaryota</taxon>
        <taxon>Metazoa</taxon>
        <taxon>Ecdysozoa</taxon>
        <taxon>Nematoda</taxon>
        <taxon>Chromadorea</taxon>
        <taxon>Rhabditida</taxon>
        <taxon>Rhabditina</taxon>
        <taxon>Rhabditomorpha</taxon>
        <taxon>Strongyloidea</taxon>
        <taxon>Strongylidae</taxon>
        <taxon>Oesophagostomum</taxon>
    </lineage>
</organism>
<dbReference type="Proteomes" id="UP000053660">
    <property type="component" value="Unassembled WGS sequence"/>
</dbReference>
<sequence length="117" mass="13476">MMLATTPLKPSMRPERQLPTPRAKSTRNPKLSKALAILKYLKEMMKSSKLKFPYQSALSNGTKMARKSSPQSIWSRRRSVRRSTSWLLTELNLMMELHTRLFLEMLLVNATPLLSSL</sequence>
<evidence type="ECO:0000256" key="1">
    <source>
        <dbReference type="SAM" id="MobiDB-lite"/>
    </source>
</evidence>
<feature type="region of interest" description="Disordered" evidence="1">
    <location>
        <begin position="1"/>
        <end position="28"/>
    </location>
</feature>
<reference evidence="2 3" key="1">
    <citation type="submission" date="2014-03" db="EMBL/GenBank/DDBJ databases">
        <title>Draft genome of the hookworm Oesophagostomum dentatum.</title>
        <authorList>
            <person name="Mitreva M."/>
        </authorList>
    </citation>
    <scope>NUCLEOTIDE SEQUENCE [LARGE SCALE GENOMIC DNA]</scope>
    <source>
        <strain evidence="2 3">OD-Hann</strain>
    </source>
</reference>
<dbReference type="AlphaFoldDB" id="A0A0B1RX36"/>
<dbReference type="EMBL" id="KN610964">
    <property type="protein sequence ID" value="KHJ77234.1"/>
    <property type="molecule type" value="Genomic_DNA"/>
</dbReference>
<accession>A0A0B1RX36</accession>
<protein>
    <submittedName>
        <fullName evidence="2">Uncharacterized protein</fullName>
    </submittedName>
</protein>